<sequence length="107" mass="12241">MDYYGIGQRIRHIRKAHSFSQEELPSKIGISTTHMSHIETGNTKLSLQVLIDLAKELNVSPDELLFDKNELSDLSLKPQFNELLNHCSKEEIKFLYDILKASKIALT</sequence>
<dbReference type="PANTHER" id="PTHR46558">
    <property type="entry name" value="TRACRIPTIONAL REGULATORY PROTEIN-RELATED-RELATED"/>
    <property type="match status" value="1"/>
</dbReference>
<evidence type="ECO:0000313" key="3">
    <source>
        <dbReference type="EMBL" id="PHU37569.1"/>
    </source>
</evidence>
<dbReference type="InterPro" id="IPR010982">
    <property type="entry name" value="Lambda_DNA-bd_dom_sf"/>
</dbReference>
<reference evidence="3 4" key="1">
    <citation type="submission" date="2017-10" db="EMBL/GenBank/DDBJ databases">
        <title>Resolving the taxonomy of Roseburia spp., Eubacterium rectale and Agathobacter spp. through phylogenomic analysis.</title>
        <authorList>
            <person name="Sheridan P.O."/>
            <person name="Walker A.W."/>
            <person name="Duncan S.H."/>
            <person name="Scott K.P."/>
            <person name="Toole P.W.O."/>
            <person name="Luis P."/>
            <person name="Flint H.J."/>
        </authorList>
    </citation>
    <scope>NUCLEOTIDE SEQUENCE [LARGE SCALE GENOMIC DNA]</scope>
    <source>
        <strain evidence="3 4">JK623</strain>
    </source>
</reference>
<dbReference type="GO" id="GO:0003677">
    <property type="term" value="F:DNA binding"/>
    <property type="evidence" value="ECO:0007669"/>
    <property type="project" value="UniProtKB-KW"/>
</dbReference>
<feature type="domain" description="HTH cro/C1-type" evidence="2">
    <location>
        <begin position="10"/>
        <end position="64"/>
    </location>
</feature>
<keyword evidence="1" id="KW-0238">DNA-binding</keyword>
<organism evidence="3 4">
    <name type="scientific">Agathobacter ruminis</name>
    <dbReference type="NCBI Taxonomy" id="1712665"/>
    <lineage>
        <taxon>Bacteria</taxon>
        <taxon>Bacillati</taxon>
        <taxon>Bacillota</taxon>
        <taxon>Clostridia</taxon>
        <taxon>Lachnospirales</taxon>
        <taxon>Lachnospiraceae</taxon>
        <taxon>Agathobacter</taxon>
    </lineage>
</organism>
<dbReference type="InterPro" id="IPR001387">
    <property type="entry name" value="Cro/C1-type_HTH"/>
</dbReference>
<evidence type="ECO:0000256" key="1">
    <source>
        <dbReference type="ARBA" id="ARBA00023125"/>
    </source>
</evidence>
<dbReference type="AlphaFoldDB" id="A0A2G3E2U9"/>
<evidence type="ECO:0000313" key="4">
    <source>
        <dbReference type="Proteomes" id="UP000224563"/>
    </source>
</evidence>
<name>A0A2G3E2U9_9FIRM</name>
<evidence type="ECO:0000259" key="2">
    <source>
        <dbReference type="PROSITE" id="PS50943"/>
    </source>
</evidence>
<dbReference type="EMBL" id="PDYG01000041">
    <property type="protein sequence ID" value="PHU37569.1"/>
    <property type="molecule type" value="Genomic_DNA"/>
</dbReference>
<dbReference type="PROSITE" id="PS50943">
    <property type="entry name" value="HTH_CROC1"/>
    <property type="match status" value="1"/>
</dbReference>
<protein>
    <submittedName>
        <fullName evidence="3">Transcriptional regulator</fullName>
    </submittedName>
</protein>
<dbReference type="Gene3D" id="1.10.260.40">
    <property type="entry name" value="lambda repressor-like DNA-binding domains"/>
    <property type="match status" value="1"/>
</dbReference>
<dbReference type="SMART" id="SM00530">
    <property type="entry name" value="HTH_XRE"/>
    <property type="match status" value="1"/>
</dbReference>
<keyword evidence="4" id="KW-1185">Reference proteome</keyword>
<comment type="caution">
    <text evidence="3">The sequence shown here is derived from an EMBL/GenBank/DDBJ whole genome shotgun (WGS) entry which is preliminary data.</text>
</comment>
<dbReference type="Proteomes" id="UP000224563">
    <property type="component" value="Unassembled WGS sequence"/>
</dbReference>
<reference evidence="3 4" key="2">
    <citation type="submission" date="2017-10" db="EMBL/GenBank/DDBJ databases">
        <authorList>
            <person name="Banno H."/>
            <person name="Chua N.-H."/>
        </authorList>
    </citation>
    <scope>NUCLEOTIDE SEQUENCE [LARGE SCALE GENOMIC DNA]</scope>
    <source>
        <strain evidence="3 4">JK623</strain>
    </source>
</reference>
<dbReference type="Pfam" id="PF01381">
    <property type="entry name" value="HTH_3"/>
    <property type="match status" value="1"/>
</dbReference>
<accession>A0A2G3E2U9</accession>
<proteinExistence type="predicted"/>
<dbReference type="SUPFAM" id="SSF47413">
    <property type="entry name" value="lambda repressor-like DNA-binding domains"/>
    <property type="match status" value="1"/>
</dbReference>
<dbReference type="CDD" id="cd00093">
    <property type="entry name" value="HTH_XRE"/>
    <property type="match status" value="1"/>
</dbReference>
<gene>
    <name evidence="3" type="ORF">CSX02_07200</name>
</gene>
<dbReference type="PANTHER" id="PTHR46558:SF11">
    <property type="entry name" value="HTH-TYPE TRANSCRIPTIONAL REGULATOR XRE"/>
    <property type="match status" value="1"/>
</dbReference>